<reference evidence="1 2" key="1">
    <citation type="submission" date="2022-09" db="EMBL/GenBank/DDBJ databases">
        <title>Chelativorans salina sp. nov., a novel slightly halophilic bacterium isolated from a saline lake sediment enrichment.</title>
        <authorList>
            <person name="Gao L."/>
            <person name="Fang B.-Z."/>
            <person name="Li W.-J."/>
        </authorList>
    </citation>
    <scope>NUCLEOTIDE SEQUENCE [LARGE SCALE GENOMIC DNA]</scope>
    <source>
        <strain evidence="1 2">EGI FJ00035</strain>
    </source>
</reference>
<name>A0ABT2LKP2_9HYPH</name>
<sequence length="68" mass="7549">MERLQAGADPVDVLYDLSYVALLRVMGEPNPPSGVPTVSVPLPLLEGVLEKLNRPLPDDDEYFHGMDW</sequence>
<evidence type="ECO:0000313" key="2">
    <source>
        <dbReference type="Proteomes" id="UP001320831"/>
    </source>
</evidence>
<accession>A0ABT2LKP2</accession>
<evidence type="ECO:0000313" key="1">
    <source>
        <dbReference type="EMBL" id="MCT7374836.1"/>
    </source>
</evidence>
<protein>
    <submittedName>
        <fullName evidence="1">Uncharacterized protein</fullName>
    </submittedName>
</protein>
<gene>
    <name evidence="1" type="ORF">N5A92_07275</name>
</gene>
<dbReference type="EMBL" id="JAOCZP010000002">
    <property type="protein sequence ID" value="MCT7374836.1"/>
    <property type="molecule type" value="Genomic_DNA"/>
</dbReference>
<proteinExistence type="predicted"/>
<comment type="caution">
    <text evidence="1">The sequence shown here is derived from an EMBL/GenBank/DDBJ whole genome shotgun (WGS) entry which is preliminary data.</text>
</comment>
<keyword evidence="2" id="KW-1185">Reference proteome</keyword>
<dbReference type="Proteomes" id="UP001320831">
    <property type="component" value="Unassembled WGS sequence"/>
</dbReference>
<organism evidence="1 2">
    <name type="scientific">Chelativorans salis</name>
    <dbReference type="NCBI Taxonomy" id="2978478"/>
    <lineage>
        <taxon>Bacteria</taxon>
        <taxon>Pseudomonadati</taxon>
        <taxon>Pseudomonadota</taxon>
        <taxon>Alphaproteobacteria</taxon>
        <taxon>Hyphomicrobiales</taxon>
        <taxon>Phyllobacteriaceae</taxon>
        <taxon>Chelativorans</taxon>
    </lineage>
</organism>
<dbReference type="RefSeq" id="WP_260901362.1">
    <property type="nucleotide sequence ID" value="NZ_JAOCZP010000002.1"/>
</dbReference>